<dbReference type="InterPro" id="IPR036551">
    <property type="entry name" value="Flavin_trans-like"/>
</dbReference>
<gene>
    <name evidence="2" type="ORF">TL08_06790</name>
</gene>
<dbReference type="EMBL" id="CP014859">
    <property type="protein sequence ID" value="AOS62180.1"/>
    <property type="molecule type" value="Genomic_DNA"/>
</dbReference>
<dbReference type="Gene3D" id="3.40.50.1950">
    <property type="entry name" value="Flavin prenyltransferase-like"/>
    <property type="match status" value="1"/>
</dbReference>
<name>A0AAC9HPG8_9PSEU</name>
<evidence type="ECO:0000313" key="2">
    <source>
        <dbReference type="EMBL" id="AOS62180.1"/>
    </source>
</evidence>
<dbReference type="Pfam" id="PF02441">
    <property type="entry name" value="Flavoprotein"/>
    <property type="match status" value="1"/>
</dbReference>
<accession>A0AAC9HPG8</accession>
<feature type="domain" description="Flavoprotein" evidence="1">
    <location>
        <begin position="5"/>
        <end position="145"/>
    </location>
</feature>
<dbReference type="InterPro" id="IPR003382">
    <property type="entry name" value="Flavoprotein"/>
</dbReference>
<dbReference type="GO" id="GO:0003824">
    <property type="term" value="F:catalytic activity"/>
    <property type="evidence" value="ECO:0007669"/>
    <property type="project" value="InterPro"/>
</dbReference>
<proteinExistence type="predicted"/>
<dbReference type="RefSeq" id="WP_069847439.1">
    <property type="nucleotide sequence ID" value="NZ_CP014859.1"/>
</dbReference>
<dbReference type="AlphaFoldDB" id="A0AAC9HPG8"/>
<sequence length="182" mass="18506">MIGVVAAATGGLGELRSGLIEPALNRGFRVGVTLTPTAARWLAAAGELDAIAAATGLPVRSQSRLPTEARPHPPVDCYVFAPASANSVAKLALGIGDNQALTQLGEALGDPTVPVVVFPRINAAHARHPAWPGHLAALRSAGAILVEGPAVFPLAEPAEKPVRPLPWPAILTAAAEALSSPL</sequence>
<dbReference type="SUPFAM" id="SSF52507">
    <property type="entry name" value="Homo-oligomeric flavin-containing Cys decarboxylases, HFCD"/>
    <property type="match status" value="1"/>
</dbReference>
<evidence type="ECO:0000313" key="3">
    <source>
        <dbReference type="Proteomes" id="UP000095210"/>
    </source>
</evidence>
<dbReference type="Proteomes" id="UP000095210">
    <property type="component" value="Chromosome"/>
</dbReference>
<keyword evidence="3" id="KW-1185">Reference proteome</keyword>
<protein>
    <submittedName>
        <fullName evidence="2">Flavoprotein</fullName>
    </submittedName>
</protein>
<dbReference type="KEGG" id="ahm:TL08_06790"/>
<evidence type="ECO:0000259" key="1">
    <source>
        <dbReference type="Pfam" id="PF02441"/>
    </source>
</evidence>
<reference evidence="3" key="1">
    <citation type="submission" date="2016-03" db="EMBL/GenBank/DDBJ databases">
        <title>Complete genome sequence of the type strain Actinoalloteichus hymeniacidonis DSM 45092.</title>
        <authorList>
            <person name="Schaffert L."/>
            <person name="Albersmeier A."/>
            <person name="Winkler A."/>
            <person name="Kalinowski J."/>
            <person name="Zotchev S."/>
            <person name="Ruckert C."/>
        </authorList>
    </citation>
    <scope>NUCLEOTIDE SEQUENCE [LARGE SCALE GENOMIC DNA]</scope>
    <source>
        <strain evidence="3">HPA177(T) (DSM 45092(T))</strain>
    </source>
</reference>
<organism evidence="2 3">
    <name type="scientific">Actinoalloteichus hymeniacidonis</name>
    <dbReference type="NCBI Taxonomy" id="340345"/>
    <lineage>
        <taxon>Bacteria</taxon>
        <taxon>Bacillati</taxon>
        <taxon>Actinomycetota</taxon>
        <taxon>Actinomycetes</taxon>
        <taxon>Pseudonocardiales</taxon>
        <taxon>Pseudonocardiaceae</taxon>
        <taxon>Actinoalloteichus</taxon>
    </lineage>
</organism>